<dbReference type="Gene3D" id="3.90.180.10">
    <property type="entry name" value="Medium-chain alcohol dehydrogenases, catalytic domain"/>
    <property type="match status" value="1"/>
</dbReference>
<dbReference type="SUPFAM" id="SSF50129">
    <property type="entry name" value="GroES-like"/>
    <property type="match status" value="1"/>
</dbReference>
<evidence type="ECO:0000259" key="3">
    <source>
        <dbReference type="Pfam" id="PF08240"/>
    </source>
</evidence>
<feature type="domain" description="Alcohol dehydrogenase-like N-terminal" evidence="3">
    <location>
        <begin position="29"/>
        <end position="120"/>
    </location>
</feature>
<name>A0AAD7L8V8_QUISA</name>
<evidence type="ECO:0000256" key="1">
    <source>
        <dbReference type="ARBA" id="ARBA00010371"/>
    </source>
</evidence>
<keyword evidence="5" id="KW-1185">Reference proteome</keyword>
<dbReference type="PANTHER" id="PTHR44573">
    <property type="entry name" value="NADPH-DEPENDENT ALKENAL/ONE OXIDOREDUCTASE, CHLOROPLASTIC"/>
    <property type="match status" value="1"/>
</dbReference>
<comment type="caution">
    <text evidence="4">The sequence shown here is derived from an EMBL/GenBank/DDBJ whole genome shotgun (WGS) entry which is preliminary data.</text>
</comment>
<dbReference type="PANTHER" id="PTHR44573:SF1">
    <property type="entry name" value="NADPH-DEPENDENT ALKENAL_ONE OXIDOREDUCTASE, CHLOROPLASTIC"/>
    <property type="match status" value="1"/>
</dbReference>
<dbReference type="InterPro" id="IPR044626">
    <property type="entry name" value="AOR-like"/>
</dbReference>
<dbReference type="AlphaFoldDB" id="A0AAD7L8V8"/>
<organism evidence="4 5">
    <name type="scientific">Quillaja saponaria</name>
    <name type="common">Soap bark tree</name>
    <dbReference type="NCBI Taxonomy" id="32244"/>
    <lineage>
        <taxon>Eukaryota</taxon>
        <taxon>Viridiplantae</taxon>
        <taxon>Streptophyta</taxon>
        <taxon>Embryophyta</taxon>
        <taxon>Tracheophyta</taxon>
        <taxon>Spermatophyta</taxon>
        <taxon>Magnoliopsida</taxon>
        <taxon>eudicotyledons</taxon>
        <taxon>Gunneridae</taxon>
        <taxon>Pentapetalae</taxon>
        <taxon>rosids</taxon>
        <taxon>fabids</taxon>
        <taxon>Fabales</taxon>
        <taxon>Quillajaceae</taxon>
        <taxon>Quillaja</taxon>
    </lineage>
</organism>
<dbReference type="Gene3D" id="3.40.50.720">
    <property type="entry name" value="NAD(P)-binding Rossmann-like Domain"/>
    <property type="match status" value="1"/>
</dbReference>
<dbReference type="Proteomes" id="UP001163823">
    <property type="component" value="Chromosome 10"/>
</dbReference>
<evidence type="ECO:0000313" key="5">
    <source>
        <dbReference type="Proteomes" id="UP001163823"/>
    </source>
</evidence>
<dbReference type="EMBL" id="JARAOO010000010">
    <property type="protein sequence ID" value="KAJ7953619.1"/>
    <property type="molecule type" value="Genomic_DNA"/>
</dbReference>
<dbReference type="GO" id="GO:0016628">
    <property type="term" value="F:oxidoreductase activity, acting on the CH-CH group of donors, NAD or NADP as acceptor"/>
    <property type="evidence" value="ECO:0007669"/>
    <property type="project" value="InterPro"/>
</dbReference>
<dbReference type="InterPro" id="IPR011032">
    <property type="entry name" value="GroES-like_sf"/>
</dbReference>
<sequence>MKAWVYEDYGCVNVLKFDSNVAVPDVEARVLIKVVSAALNQVDAKRRHGKFKATHYPLPNVPACDVAGVGLKAGCQVRTLKWEMKYMGNINEKARESPKQFGSLAEYTTVEEKLLAPKPKNLDFVRATGLPLVIETAYEGLERTGFSSGKSILVLNGAGGVGSLIIQVFTLQQMRHF</sequence>
<reference evidence="4" key="1">
    <citation type="journal article" date="2023" name="Science">
        <title>Elucidation of the pathway for biosynthesis of saponin adjuvants from the soapbark tree.</title>
        <authorList>
            <person name="Reed J."/>
            <person name="Orme A."/>
            <person name="El-Demerdash A."/>
            <person name="Owen C."/>
            <person name="Martin L.B.B."/>
            <person name="Misra R.C."/>
            <person name="Kikuchi S."/>
            <person name="Rejzek M."/>
            <person name="Martin A.C."/>
            <person name="Harkess A."/>
            <person name="Leebens-Mack J."/>
            <person name="Louveau T."/>
            <person name="Stephenson M.J."/>
            <person name="Osbourn A."/>
        </authorList>
    </citation>
    <scope>NUCLEOTIDE SEQUENCE</scope>
    <source>
        <strain evidence="4">S10</strain>
    </source>
</reference>
<keyword evidence="2" id="KW-0560">Oxidoreductase</keyword>
<accession>A0AAD7L8V8</accession>
<evidence type="ECO:0000256" key="2">
    <source>
        <dbReference type="ARBA" id="ARBA00023002"/>
    </source>
</evidence>
<comment type="similarity">
    <text evidence="1">Belongs to the zinc-containing alcohol dehydrogenase family. Quinone oxidoreductase subfamily.</text>
</comment>
<evidence type="ECO:0000313" key="4">
    <source>
        <dbReference type="EMBL" id="KAJ7953619.1"/>
    </source>
</evidence>
<dbReference type="Pfam" id="PF08240">
    <property type="entry name" value="ADH_N"/>
    <property type="match status" value="1"/>
</dbReference>
<gene>
    <name evidence="4" type="ORF">O6P43_025299</name>
</gene>
<dbReference type="KEGG" id="qsa:O6P43_025299"/>
<dbReference type="InterPro" id="IPR013154">
    <property type="entry name" value="ADH-like_N"/>
</dbReference>
<protein>
    <submittedName>
        <fullName evidence="4">2-methylene-furan-3-one reductase-like</fullName>
    </submittedName>
</protein>
<proteinExistence type="inferred from homology"/>